<dbReference type="GO" id="GO:0006109">
    <property type="term" value="P:regulation of carbohydrate metabolic process"/>
    <property type="evidence" value="ECO:0007669"/>
    <property type="project" value="UniProtKB-UniRule"/>
</dbReference>
<keyword evidence="1 5" id="KW-0963">Cytoplasm</keyword>
<dbReference type="PANTHER" id="PTHR34984">
    <property type="entry name" value="CARBON STORAGE REGULATOR"/>
    <property type="match status" value="1"/>
</dbReference>
<evidence type="ECO:0000313" key="6">
    <source>
        <dbReference type="EMBL" id="CCK75034.1"/>
    </source>
</evidence>
<keyword evidence="5" id="KW-0678">Repressor</keyword>
<dbReference type="Gene3D" id="2.60.40.4380">
    <property type="entry name" value="Translational regulator CsrA"/>
    <property type="match status" value="2"/>
</dbReference>
<keyword evidence="7" id="KW-1185">Reference proteome</keyword>
<dbReference type="PATRIC" id="fig|698738.3.peg.896"/>
<sequence length="114" mass="12666">MLILTRRVGEALVIGDDLRIVVDSIGLGDVRFTVIDISKIGNGGEWAAYSDFGECYILNKELKINFLSVKGSQVKIGIDAPKSISVHREEIYKKIQAEKPERITLSKRGLEMMG</sequence>
<comment type="similarity">
    <text evidence="5">Belongs to the CsrA/RsmA family.</text>
</comment>
<organism evidence="6 7">
    <name type="scientific">Oleispira antarctica RB-8</name>
    <dbReference type="NCBI Taxonomy" id="698738"/>
    <lineage>
        <taxon>Bacteria</taxon>
        <taxon>Pseudomonadati</taxon>
        <taxon>Pseudomonadota</taxon>
        <taxon>Gammaproteobacteria</taxon>
        <taxon>Oceanospirillales</taxon>
        <taxon>Oceanospirillaceae</taxon>
        <taxon>Oleispira</taxon>
    </lineage>
</organism>
<dbReference type="InterPro" id="IPR036107">
    <property type="entry name" value="CsrA_sf"/>
</dbReference>
<keyword evidence="2 5" id="KW-0810">Translation regulation</keyword>
<gene>
    <name evidence="5" type="primary">csrA</name>
    <name evidence="6" type="ORF">OLEAN_C08580</name>
</gene>
<dbReference type="HAMAP" id="MF_00167">
    <property type="entry name" value="CsrA"/>
    <property type="match status" value="1"/>
</dbReference>
<dbReference type="HOGENOM" id="CLU_2286808_0_0_6"/>
<dbReference type="Proteomes" id="UP000032749">
    <property type="component" value="Chromosome"/>
</dbReference>
<comment type="subcellular location">
    <subcellularLocation>
        <location evidence="5">Cytoplasm</location>
    </subcellularLocation>
</comment>
<dbReference type="InterPro" id="IPR003751">
    <property type="entry name" value="CsrA"/>
</dbReference>
<dbReference type="AlphaFoldDB" id="R4YSE9"/>
<evidence type="ECO:0000256" key="2">
    <source>
        <dbReference type="ARBA" id="ARBA00022845"/>
    </source>
</evidence>
<dbReference type="OrthoDB" id="9809061at2"/>
<reference evidence="6 7" key="1">
    <citation type="journal article" date="2013" name="Nat. Commun.">
        <title>Genome sequence and functional genomic analysis of the oil-degrading bacterium Oleispira antarctica.</title>
        <authorList>
            <person name="Kube M."/>
            <person name="Chernikova T.N."/>
            <person name="Al-Ramahi Y."/>
            <person name="Beloqui A."/>
            <person name="Lopez-Cortez N."/>
            <person name="Guazzaroni M.E."/>
            <person name="Heipieper H.J."/>
            <person name="Klages S."/>
            <person name="Kotsyurbenko O.R."/>
            <person name="Langer I."/>
            <person name="Nechitaylo T.Y."/>
            <person name="Lunsdorf H."/>
            <person name="Fernandez M."/>
            <person name="Juarez S."/>
            <person name="Ciordia S."/>
            <person name="Singer A."/>
            <person name="Kagan O."/>
            <person name="Egorova O."/>
            <person name="Petit P.A."/>
            <person name="Stogios P."/>
            <person name="Kim Y."/>
            <person name="Tchigvintsev A."/>
            <person name="Flick R."/>
            <person name="Denaro R."/>
            <person name="Genovese M."/>
            <person name="Albar J.P."/>
            <person name="Reva O.N."/>
            <person name="Martinez-Gomariz M."/>
            <person name="Tran H."/>
            <person name="Ferrer M."/>
            <person name="Savchenko A."/>
            <person name="Yakunin A.F."/>
            <person name="Yakimov M.M."/>
            <person name="Golyshina O.V."/>
            <person name="Reinhardt R."/>
            <person name="Golyshin P.N."/>
        </authorList>
    </citation>
    <scope>NUCLEOTIDE SEQUENCE [LARGE SCALE GENOMIC DNA]</scope>
</reference>
<comment type="function">
    <text evidence="5">A key translational regulator that binds mRNA to regulate translation initiation and/or mRNA stability. Mediates global changes in gene expression, shifting from rapid growth to stress survival by linking envelope stress, the stringent response and the catabolite repression systems. Usually binds in the 5'-UTR; binding at or near the Shine-Dalgarno sequence prevents ribosome-binding, repressing translation, binding elsewhere in the 5'-UTR can activate translation and/or stabilize the mRNA. Its function is antagonized by small RNA(s).</text>
</comment>
<dbReference type="GO" id="GO:0005829">
    <property type="term" value="C:cytosol"/>
    <property type="evidence" value="ECO:0007669"/>
    <property type="project" value="TreeGrafter"/>
</dbReference>
<comment type="subunit">
    <text evidence="5">Homodimer; the beta-strands of each monomer intercalate to form a hydrophobic core, while the alpha-helices form wings that extend away from the core.</text>
</comment>
<evidence type="ECO:0000256" key="1">
    <source>
        <dbReference type="ARBA" id="ARBA00022490"/>
    </source>
</evidence>
<dbReference type="PANTHER" id="PTHR34984:SF1">
    <property type="entry name" value="CARBON STORAGE REGULATOR"/>
    <property type="match status" value="1"/>
</dbReference>
<evidence type="ECO:0000313" key="7">
    <source>
        <dbReference type="Proteomes" id="UP000032749"/>
    </source>
</evidence>
<dbReference type="KEGG" id="oai:OLEAN_C08580"/>
<name>R4YSE9_OLEAN</name>
<dbReference type="GO" id="GO:0045947">
    <property type="term" value="P:negative regulation of translational initiation"/>
    <property type="evidence" value="ECO:0007669"/>
    <property type="project" value="UniProtKB-UniRule"/>
</dbReference>
<dbReference type="GO" id="GO:0048027">
    <property type="term" value="F:mRNA 5'-UTR binding"/>
    <property type="evidence" value="ECO:0007669"/>
    <property type="project" value="UniProtKB-UniRule"/>
</dbReference>
<evidence type="ECO:0000256" key="5">
    <source>
        <dbReference type="HAMAP-Rule" id="MF_00167"/>
    </source>
</evidence>
<dbReference type="EMBL" id="FO203512">
    <property type="protein sequence ID" value="CCK75034.1"/>
    <property type="molecule type" value="Genomic_DNA"/>
</dbReference>
<evidence type="ECO:0000256" key="4">
    <source>
        <dbReference type="ARBA" id="ARBA00023159"/>
    </source>
</evidence>
<proteinExistence type="inferred from homology"/>
<dbReference type="GO" id="GO:0006402">
    <property type="term" value="P:mRNA catabolic process"/>
    <property type="evidence" value="ECO:0007669"/>
    <property type="project" value="InterPro"/>
</dbReference>
<keyword evidence="4 5" id="KW-0010">Activator</keyword>
<evidence type="ECO:0000256" key="3">
    <source>
        <dbReference type="ARBA" id="ARBA00022884"/>
    </source>
</evidence>
<dbReference type="STRING" id="698738.OLEAN_C08580"/>
<accession>R4YSE9</accession>
<dbReference type="SUPFAM" id="SSF117130">
    <property type="entry name" value="CsrA-like"/>
    <property type="match status" value="2"/>
</dbReference>
<keyword evidence="3 5" id="KW-0694">RNA-binding</keyword>
<dbReference type="Pfam" id="PF02599">
    <property type="entry name" value="CsrA"/>
    <property type="match status" value="2"/>
</dbReference>
<dbReference type="GO" id="GO:0045948">
    <property type="term" value="P:positive regulation of translational initiation"/>
    <property type="evidence" value="ECO:0007669"/>
    <property type="project" value="UniProtKB-UniRule"/>
</dbReference>
<protein>
    <recommendedName>
        <fullName evidence="5">Translational regulator CsrA</fullName>
    </recommendedName>
    <alternativeName>
        <fullName evidence="5">Carbon storage regulator</fullName>
    </alternativeName>
</protein>